<gene>
    <name evidence="1" type="ORF">HPP92_027707</name>
</gene>
<protein>
    <submittedName>
        <fullName evidence="1">Uncharacterized protein</fullName>
    </submittedName>
</protein>
<comment type="caution">
    <text evidence="1">The sequence shown here is derived from an EMBL/GenBank/DDBJ whole genome shotgun (WGS) entry which is preliminary data.</text>
</comment>
<dbReference type="EMBL" id="JADCNM010000281">
    <property type="protein sequence ID" value="KAG0448668.1"/>
    <property type="molecule type" value="Genomic_DNA"/>
</dbReference>
<name>A0A835PBW2_VANPL</name>
<evidence type="ECO:0000313" key="1">
    <source>
        <dbReference type="EMBL" id="KAG0448668.1"/>
    </source>
</evidence>
<organism evidence="1 2">
    <name type="scientific">Vanilla planifolia</name>
    <name type="common">Vanilla</name>
    <dbReference type="NCBI Taxonomy" id="51239"/>
    <lineage>
        <taxon>Eukaryota</taxon>
        <taxon>Viridiplantae</taxon>
        <taxon>Streptophyta</taxon>
        <taxon>Embryophyta</taxon>
        <taxon>Tracheophyta</taxon>
        <taxon>Spermatophyta</taxon>
        <taxon>Magnoliopsida</taxon>
        <taxon>Liliopsida</taxon>
        <taxon>Asparagales</taxon>
        <taxon>Orchidaceae</taxon>
        <taxon>Vanilloideae</taxon>
        <taxon>Vanilleae</taxon>
        <taxon>Vanilla</taxon>
    </lineage>
</organism>
<dbReference type="Proteomes" id="UP000639772">
    <property type="component" value="Unassembled WGS sequence"/>
</dbReference>
<accession>A0A835PBW2</accession>
<evidence type="ECO:0000313" key="2">
    <source>
        <dbReference type="Proteomes" id="UP000639772"/>
    </source>
</evidence>
<dbReference type="AlphaFoldDB" id="A0A835PBW2"/>
<reference evidence="1 2" key="1">
    <citation type="journal article" date="2020" name="Nat. Food">
        <title>A phased Vanilla planifolia genome enables genetic improvement of flavour and production.</title>
        <authorList>
            <person name="Hasing T."/>
            <person name="Tang H."/>
            <person name="Brym M."/>
            <person name="Khazi F."/>
            <person name="Huang T."/>
            <person name="Chambers A.H."/>
        </authorList>
    </citation>
    <scope>NUCLEOTIDE SEQUENCE [LARGE SCALE GENOMIC DNA]</scope>
    <source>
        <tissue evidence="1">Leaf</tissue>
    </source>
</reference>
<sequence length="58" mass="6578">MVRSLDNLLTMDLESIMVDAAIDSNGEDDAFIKKGIFTYLTWFMLSGPHCRGMLSKDY</sequence>
<proteinExistence type="predicted"/>